<feature type="domain" description="Tetrapyrrole biosynthesis uroporphyrinogen III synthase" evidence="1">
    <location>
        <begin position="26"/>
        <end position="220"/>
    </location>
</feature>
<evidence type="ECO:0000313" key="5">
    <source>
        <dbReference type="Proteomes" id="UP000321429"/>
    </source>
</evidence>
<dbReference type="GO" id="GO:0004852">
    <property type="term" value="F:uroporphyrinogen-III synthase activity"/>
    <property type="evidence" value="ECO:0007669"/>
    <property type="project" value="InterPro"/>
</dbReference>
<dbReference type="Proteomes" id="UP000051139">
    <property type="component" value="Unassembled WGS sequence"/>
</dbReference>
<dbReference type="Proteomes" id="UP000321429">
    <property type="component" value="Unassembled WGS sequence"/>
</dbReference>
<dbReference type="EMBL" id="JQCB01000005">
    <property type="protein sequence ID" value="KRN96208.1"/>
    <property type="molecule type" value="Genomic_DNA"/>
</dbReference>
<accession>A0A0R2L497</accession>
<dbReference type="InterPro" id="IPR036108">
    <property type="entry name" value="4pyrrol_syn_uPrphyn_synt_sf"/>
</dbReference>
<keyword evidence="4" id="KW-1185">Reference proteome</keyword>
<name>A0A0R2L497_9LACO</name>
<dbReference type="PATRIC" id="fig|348151.3.peg.1641"/>
<sequence length="236" mass="27038">MARLLLYPQKKVSDALQIQLKDAGPVVYYPLRRLEARNISEEETQRALQAEVVVISSHFALQVFNASLNMFPQVGVACVLSAKMALDVSKQFSGTVVISAQENQSSLRERTLDYSNRKVVWLEGDHFEPSFQKNDQVDVLTVYKNVWLESDTQAAVNVMKNYQFNQILVTSPSAFERLLKIIQLLVNSENWNEASYYTLGERTYTTVQNHFEKVWIPREHHNVLAKAVQQMLGDNQ</sequence>
<dbReference type="Gene3D" id="3.40.50.10090">
    <property type="match status" value="1"/>
</dbReference>
<reference evidence="3 4" key="1">
    <citation type="journal article" date="2015" name="Genome Announc.">
        <title>Expanding the biotechnology potential of lactobacilli through comparative genomics of 213 strains and associated genera.</title>
        <authorList>
            <person name="Sun Z."/>
            <person name="Harris H.M."/>
            <person name="McCann A."/>
            <person name="Guo C."/>
            <person name="Argimon S."/>
            <person name="Zhang W."/>
            <person name="Yang X."/>
            <person name="Jeffery I.B."/>
            <person name="Cooney J.C."/>
            <person name="Kagawa T.F."/>
            <person name="Liu W."/>
            <person name="Song Y."/>
            <person name="Salvetti E."/>
            <person name="Wrobel A."/>
            <person name="Rasinkangas P."/>
            <person name="Parkhill J."/>
            <person name="Rea M.C."/>
            <person name="O'Sullivan O."/>
            <person name="Ritari J."/>
            <person name="Douillard F.P."/>
            <person name="Paul Ross R."/>
            <person name="Yang R."/>
            <person name="Briner A.E."/>
            <person name="Felis G.E."/>
            <person name="de Vos W.M."/>
            <person name="Barrangou R."/>
            <person name="Klaenhammer T.R."/>
            <person name="Caufield P.W."/>
            <person name="Cui Y."/>
            <person name="Zhang H."/>
            <person name="O'Toole P.W."/>
        </authorList>
    </citation>
    <scope>NUCLEOTIDE SEQUENCE [LARGE SCALE GENOMIC DNA]</scope>
    <source>
        <strain evidence="3 4">DSM 22696</strain>
    </source>
</reference>
<proteinExistence type="predicted"/>
<dbReference type="EMBL" id="BJUD01000002">
    <property type="protein sequence ID" value="GEK27867.1"/>
    <property type="molecule type" value="Genomic_DNA"/>
</dbReference>
<dbReference type="STRING" id="348151.IV55_GL001594"/>
<evidence type="ECO:0000259" key="1">
    <source>
        <dbReference type="Pfam" id="PF02602"/>
    </source>
</evidence>
<dbReference type="GO" id="GO:0033014">
    <property type="term" value="P:tetrapyrrole biosynthetic process"/>
    <property type="evidence" value="ECO:0007669"/>
    <property type="project" value="InterPro"/>
</dbReference>
<reference evidence="2 5" key="2">
    <citation type="submission" date="2019-07" db="EMBL/GenBank/DDBJ databases">
        <title>Whole genome shotgun sequence of Lactobacillus siliginis NBRC 101315.</title>
        <authorList>
            <person name="Hosoyama A."/>
            <person name="Uohara A."/>
            <person name="Ohji S."/>
            <person name="Ichikawa N."/>
        </authorList>
    </citation>
    <scope>NUCLEOTIDE SEQUENCE [LARGE SCALE GENOMIC DNA]</scope>
    <source>
        <strain evidence="2 5">NBRC 101315</strain>
    </source>
</reference>
<dbReference type="SUPFAM" id="SSF69618">
    <property type="entry name" value="HemD-like"/>
    <property type="match status" value="1"/>
</dbReference>
<organism evidence="3 4">
    <name type="scientific">Furfurilactobacillus siliginis</name>
    <dbReference type="NCBI Taxonomy" id="348151"/>
    <lineage>
        <taxon>Bacteria</taxon>
        <taxon>Bacillati</taxon>
        <taxon>Bacillota</taxon>
        <taxon>Bacilli</taxon>
        <taxon>Lactobacillales</taxon>
        <taxon>Lactobacillaceae</taxon>
        <taxon>Furfurilactobacillus</taxon>
    </lineage>
</organism>
<evidence type="ECO:0000313" key="4">
    <source>
        <dbReference type="Proteomes" id="UP000051139"/>
    </source>
</evidence>
<dbReference type="RefSeq" id="WP_057810028.1">
    <property type="nucleotide sequence ID" value="NZ_BJUD01000002.1"/>
</dbReference>
<dbReference type="AlphaFoldDB" id="A0A0R2L497"/>
<protein>
    <recommendedName>
        <fullName evidence="1">Tetrapyrrole biosynthesis uroporphyrinogen III synthase domain-containing protein</fullName>
    </recommendedName>
</protein>
<evidence type="ECO:0000313" key="2">
    <source>
        <dbReference type="EMBL" id="GEK27867.1"/>
    </source>
</evidence>
<dbReference type="InterPro" id="IPR003754">
    <property type="entry name" value="4pyrrol_synth_uPrphyn_synth"/>
</dbReference>
<evidence type="ECO:0000313" key="3">
    <source>
        <dbReference type="EMBL" id="KRN96208.1"/>
    </source>
</evidence>
<gene>
    <name evidence="3" type="ORF">IV55_GL001594</name>
    <name evidence="2" type="ORF">LSI01_01780</name>
</gene>
<comment type="caution">
    <text evidence="3">The sequence shown here is derived from an EMBL/GenBank/DDBJ whole genome shotgun (WGS) entry which is preliminary data.</text>
</comment>
<dbReference type="Pfam" id="PF02602">
    <property type="entry name" value="HEM4"/>
    <property type="match status" value="1"/>
</dbReference>
<dbReference type="OrthoDB" id="2294987at2"/>